<dbReference type="OMA" id="HNLHVRE"/>
<organism evidence="5 6">
    <name type="scientific">Lucilia cuprina</name>
    <name type="common">Green bottle fly</name>
    <name type="synonym">Australian sheep blowfly</name>
    <dbReference type="NCBI Taxonomy" id="7375"/>
    <lineage>
        <taxon>Eukaryota</taxon>
        <taxon>Metazoa</taxon>
        <taxon>Ecdysozoa</taxon>
        <taxon>Arthropoda</taxon>
        <taxon>Hexapoda</taxon>
        <taxon>Insecta</taxon>
        <taxon>Pterygota</taxon>
        <taxon>Neoptera</taxon>
        <taxon>Endopterygota</taxon>
        <taxon>Diptera</taxon>
        <taxon>Brachycera</taxon>
        <taxon>Muscomorpha</taxon>
        <taxon>Oestroidea</taxon>
        <taxon>Calliphoridae</taxon>
        <taxon>Luciliinae</taxon>
        <taxon>Lucilia</taxon>
    </lineage>
</organism>
<dbReference type="Pfam" id="PF13855">
    <property type="entry name" value="LRR_8"/>
    <property type="match status" value="1"/>
</dbReference>
<dbReference type="OrthoDB" id="28057at2759"/>
<evidence type="ECO:0000256" key="2">
    <source>
        <dbReference type="ARBA" id="ARBA00022737"/>
    </source>
</evidence>
<dbReference type="PROSITE" id="PS51450">
    <property type="entry name" value="LRR"/>
    <property type="match status" value="2"/>
</dbReference>
<evidence type="ECO:0000256" key="3">
    <source>
        <dbReference type="SAM" id="MobiDB-lite"/>
    </source>
</evidence>
<evidence type="ECO:0008006" key="7">
    <source>
        <dbReference type="Google" id="ProtNLM"/>
    </source>
</evidence>
<dbReference type="SUPFAM" id="SSF52058">
    <property type="entry name" value="L domain-like"/>
    <property type="match status" value="1"/>
</dbReference>
<feature type="transmembrane region" description="Helical" evidence="4">
    <location>
        <begin position="1201"/>
        <end position="1222"/>
    </location>
</feature>
<dbReference type="Gene3D" id="3.80.10.10">
    <property type="entry name" value="Ribonuclease Inhibitor"/>
    <property type="match status" value="1"/>
</dbReference>
<dbReference type="InterPro" id="IPR001611">
    <property type="entry name" value="Leu-rich_rpt"/>
</dbReference>
<dbReference type="InterPro" id="IPR003591">
    <property type="entry name" value="Leu-rich_rpt_typical-subtyp"/>
</dbReference>
<dbReference type="EMBL" id="JRES01001300">
    <property type="protein sequence ID" value="KNC23816.1"/>
    <property type="molecule type" value="Genomic_DNA"/>
</dbReference>
<feature type="compositionally biased region" description="Low complexity" evidence="3">
    <location>
        <begin position="673"/>
        <end position="683"/>
    </location>
</feature>
<dbReference type="PANTHER" id="PTHR24366">
    <property type="entry name" value="IG(IMMUNOGLOBULIN) AND LRR(LEUCINE RICH REPEAT) DOMAINS"/>
    <property type="match status" value="1"/>
</dbReference>
<dbReference type="InterPro" id="IPR032675">
    <property type="entry name" value="LRR_dom_sf"/>
</dbReference>
<keyword evidence="4" id="KW-1133">Transmembrane helix</keyword>
<feature type="non-terminal residue" evidence="5">
    <location>
        <position position="1"/>
    </location>
</feature>
<feature type="compositionally biased region" description="Basic and acidic residues" evidence="3">
    <location>
        <begin position="702"/>
        <end position="714"/>
    </location>
</feature>
<dbReference type="SMART" id="SM00369">
    <property type="entry name" value="LRR_TYP"/>
    <property type="match status" value="5"/>
</dbReference>
<dbReference type="STRING" id="7375.A0A0L0BUW1"/>
<keyword evidence="4" id="KW-0472">Membrane</keyword>
<accession>A0A0L0BUW1</accession>
<dbReference type="Proteomes" id="UP000037069">
    <property type="component" value="Unassembled WGS sequence"/>
</dbReference>
<name>A0A0L0BUW1_LUCCU</name>
<feature type="region of interest" description="Disordered" evidence="3">
    <location>
        <begin position="673"/>
        <end position="715"/>
    </location>
</feature>
<evidence type="ECO:0000313" key="6">
    <source>
        <dbReference type="Proteomes" id="UP000037069"/>
    </source>
</evidence>
<keyword evidence="1" id="KW-0433">Leucine-rich repeat</keyword>
<feature type="compositionally biased region" description="Polar residues" evidence="3">
    <location>
        <begin position="255"/>
        <end position="268"/>
    </location>
</feature>
<evidence type="ECO:0000256" key="1">
    <source>
        <dbReference type="ARBA" id="ARBA00022614"/>
    </source>
</evidence>
<dbReference type="PANTHER" id="PTHR24366:SF96">
    <property type="entry name" value="LEUCINE RICH REPEAT CONTAINING 53"/>
    <property type="match status" value="1"/>
</dbReference>
<keyword evidence="2" id="KW-0677">Repeat</keyword>
<sequence>VINCGDLDSYPLLQYLDLSFSHIEQIEDDALGRLEILEILMLDHNKLSKVPISLPISLEHLFLQNNDIMEIPQQAFQGLNNLKTLDLSHNKLLYLPDIMLPKLQTLNLQSSEIRGISQGIIHSLPKLNDLMLEDNPIKCADLLGIAEWASTCRLRVEKEQDGEVEQDEQENFVIKIQDLKNKFEKMHNFYEQFGLNTSTLNNSLLFNLKPPACVQENAVQNIVKNHNLEIEDVKNLKSTSFALNKTLEEINFNQNSMNSSPLLSTTSAAVEKSSRQHNNNQTDTERRRKAVESVEELQQKLEDETAVKTITIENPIQTLPTTMQSSILNEKQTPNTTTKSFNSNATTTTTVVAPTSDIATIFNKLKSAGNEGPEEEDIVVKPTFTNEMKTFDHLTANADAVATTTSAAVIQEHKIASIGNTPTVSSSNMTEVVKAVQKHTKEAEQQLEDMQHKTTFRTNKSKKWLKQTTPLKGGDVIEMPQNMDILLKQDKTKDINAAQFIKSTTFATPINFETQATTIVPPTPTTAAQVTTTMAESFIQTRQGDKLVKEAQIWGGEGVLQEKDVDAVDFESTTNKLEINLERNEKQQNEIKTKNATTKEIKSSATINPESMQTKLTDTVVTTTTIKALLEPTTTNKRISEKALIFSPELTANLEKPNKELNGFTQTTHSITTTTNSHLSTTQKITTNFPNNKTTTIATKPTTDKPLKEEKHAVETTTSTTAALLKTFKTTSSTTLVKDKDLASNYNDKNLQISKTINKNNKNLIETTTNSNITSSSTIIITNSTSGNNKNNQIAKTFDITTTNATAAAATTTAINNIVNHQQQQQQQHSPTAHISDIVMPYYQQSLQKDVNVKCMQSNSNECNSAVTTTTTTTTTETQNELGRTPTIEDTLEQTIVSRTTTEIPTAASETTTVIHKHEPIQLLVKDRHLIGTPLLMHKGENLMVTADELILPNNNHNAEQEDDNNYNNNYKAQHDLETNTVASDSKNKHNLELSQTTGTPATVMAATPAKTTLNKHIKTEHNINKSNNKKGQEDIKLEDPAARQDDLGKIQKPNYEMKTKKPSLIMKKMTIITKQHEAKQYNPAAEPLENEVHAKQFDNSHYQELKPLATTLDKDDSVLSTQTHSLKHSTVNTPINGNNKNQDNRQAANLLQQPHTFQHEHELLIQQILQDQQAETHAKLTKTEQWSDLRRAESKENHPGLILLVSSGLFLVLLLGLMHVYRCDMPWRRHSPSHHLRPHQRQNHTLDDDSHSFLSYSEGMQKWHHSTRLEAPYNSPLHNLHVRELQKTSATEKPATVKTSANNFKPQSLSHYIVLNNSRSLSQSSTTTTSTASASSSAILDDESFYIEMTPDSGQFSQAMQSELLPMELLNLTQIQTVDYQDTMGDSQTSMEDECVVHYKQQPQHRYQPHLTALTSSSTPSLPCSTSSPSRTTSILSVKPQIQSRKFGLW</sequence>
<evidence type="ECO:0000256" key="4">
    <source>
        <dbReference type="SAM" id="Phobius"/>
    </source>
</evidence>
<reference evidence="5 6" key="1">
    <citation type="journal article" date="2015" name="Nat. Commun.">
        <title>Lucilia cuprina genome unlocks parasitic fly biology to underpin future interventions.</title>
        <authorList>
            <person name="Anstead C.A."/>
            <person name="Korhonen P.K."/>
            <person name="Young N.D."/>
            <person name="Hall R.S."/>
            <person name="Jex A.R."/>
            <person name="Murali S.C."/>
            <person name="Hughes D.S."/>
            <person name="Lee S.F."/>
            <person name="Perry T."/>
            <person name="Stroehlein A.J."/>
            <person name="Ansell B.R."/>
            <person name="Breugelmans B."/>
            <person name="Hofmann A."/>
            <person name="Qu J."/>
            <person name="Dugan S."/>
            <person name="Lee S.L."/>
            <person name="Chao H."/>
            <person name="Dinh H."/>
            <person name="Han Y."/>
            <person name="Doddapaneni H.V."/>
            <person name="Worley K.C."/>
            <person name="Muzny D.M."/>
            <person name="Ioannidis P."/>
            <person name="Waterhouse R.M."/>
            <person name="Zdobnov E.M."/>
            <person name="James P.J."/>
            <person name="Bagnall N.H."/>
            <person name="Kotze A.C."/>
            <person name="Gibbs R.A."/>
            <person name="Richards S."/>
            <person name="Batterham P."/>
            <person name="Gasser R.B."/>
        </authorList>
    </citation>
    <scope>NUCLEOTIDE SEQUENCE [LARGE SCALE GENOMIC DNA]</scope>
    <source>
        <strain evidence="5 6">LS</strain>
        <tissue evidence="5">Full body</tissue>
    </source>
</reference>
<evidence type="ECO:0000313" key="5">
    <source>
        <dbReference type="EMBL" id="KNC23816.1"/>
    </source>
</evidence>
<comment type="caution">
    <text evidence="5">The sequence shown here is derived from an EMBL/GenBank/DDBJ whole genome shotgun (WGS) entry which is preliminary data.</text>
</comment>
<protein>
    <recommendedName>
        <fullName evidence="7">Protein lap4</fullName>
    </recommendedName>
</protein>
<feature type="region of interest" description="Disordered" evidence="3">
    <location>
        <begin position="1415"/>
        <end position="1434"/>
    </location>
</feature>
<feature type="region of interest" description="Disordered" evidence="3">
    <location>
        <begin position="255"/>
        <end position="293"/>
    </location>
</feature>
<proteinExistence type="predicted"/>
<keyword evidence="4" id="KW-0812">Transmembrane</keyword>
<feature type="compositionally biased region" description="Basic and acidic residues" evidence="3">
    <location>
        <begin position="283"/>
        <end position="293"/>
    </location>
</feature>
<feature type="compositionally biased region" description="Low complexity" evidence="3">
    <location>
        <begin position="690"/>
        <end position="701"/>
    </location>
</feature>
<keyword evidence="6" id="KW-1185">Reference proteome</keyword>
<gene>
    <name evidence="5" type="ORF">FF38_01289</name>
</gene>